<organism evidence="11 12">
    <name type="scientific">Xenopus laevis</name>
    <name type="common">African clawed frog</name>
    <dbReference type="NCBI Taxonomy" id="8355"/>
    <lineage>
        <taxon>Eukaryota</taxon>
        <taxon>Metazoa</taxon>
        <taxon>Chordata</taxon>
        <taxon>Craniata</taxon>
        <taxon>Vertebrata</taxon>
        <taxon>Euteleostomi</taxon>
        <taxon>Amphibia</taxon>
        <taxon>Batrachia</taxon>
        <taxon>Anura</taxon>
        <taxon>Pipoidea</taxon>
        <taxon>Pipidae</taxon>
        <taxon>Xenopodinae</taxon>
        <taxon>Xenopus</taxon>
        <taxon>Xenopus</taxon>
    </lineage>
</organism>
<evidence type="ECO:0000256" key="1">
    <source>
        <dbReference type="ARBA" id="ARBA00004120"/>
    </source>
</evidence>
<feature type="coiled-coil region" evidence="8">
    <location>
        <begin position="953"/>
        <end position="1025"/>
    </location>
</feature>
<keyword evidence="5 8" id="KW-0175">Coiled coil</keyword>
<name>A0A974DDN2_XENLA</name>
<feature type="coiled-coil region" evidence="8">
    <location>
        <begin position="689"/>
        <end position="744"/>
    </location>
</feature>
<dbReference type="PANTHER" id="PTHR18879">
    <property type="entry name" value="CENTROSOMAL PROTEIN OF 290 KDA"/>
    <property type="match status" value="1"/>
</dbReference>
<feature type="coiled-coil region" evidence="8">
    <location>
        <begin position="2070"/>
        <end position="2357"/>
    </location>
</feature>
<feature type="compositionally biased region" description="Polar residues" evidence="9">
    <location>
        <begin position="2032"/>
        <end position="2043"/>
    </location>
</feature>
<dbReference type="GO" id="GO:0097711">
    <property type="term" value="P:ciliary basal body-plasma membrane docking"/>
    <property type="evidence" value="ECO:0007669"/>
    <property type="project" value="TreeGrafter"/>
</dbReference>
<feature type="region of interest" description="Disordered" evidence="9">
    <location>
        <begin position="1881"/>
        <end position="1902"/>
    </location>
</feature>
<feature type="coiled-coil region" evidence="8">
    <location>
        <begin position="1212"/>
        <end position="1239"/>
    </location>
</feature>
<protein>
    <recommendedName>
        <fullName evidence="10">Centrosomal protein of 290kDa coiled-coil region domain-containing protein</fullName>
    </recommendedName>
</protein>
<dbReference type="Proteomes" id="UP000694892">
    <property type="component" value="Chromosome 3L"/>
</dbReference>
<keyword evidence="4" id="KW-0970">Cilium biogenesis/degradation</keyword>
<dbReference type="GO" id="GO:0001822">
    <property type="term" value="P:kidney development"/>
    <property type="evidence" value="ECO:0007669"/>
    <property type="project" value="TreeGrafter"/>
</dbReference>
<evidence type="ECO:0000256" key="8">
    <source>
        <dbReference type="SAM" id="Coils"/>
    </source>
</evidence>
<proteinExistence type="predicted"/>
<dbReference type="GO" id="GO:0034451">
    <property type="term" value="C:centriolar satellite"/>
    <property type="evidence" value="ECO:0007669"/>
    <property type="project" value="TreeGrafter"/>
</dbReference>
<feature type="coiled-coil region" evidence="8">
    <location>
        <begin position="782"/>
        <end position="841"/>
    </location>
</feature>
<evidence type="ECO:0000256" key="2">
    <source>
        <dbReference type="ARBA" id="ARBA00004300"/>
    </source>
</evidence>
<evidence type="ECO:0000256" key="4">
    <source>
        <dbReference type="ARBA" id="ARBA00022794"/>
    </source>
</evidence>
<dbReference type="GO" id="GO:1905349">
    <property type="term" value="P:ciliary transition zone assembly"/>
    <property type="evidence" value="ECO:0007669"/>
    <property type="project" value="TreeGrafter"/>
</dbReference>
<evidence type="ECO:0000256" key="3">
    <source>
        <dbReference type="ARBA" id="ARBA00022490"/>
    </source>
</evidence>
<evidence type="ECO:0000256" key="9">
    <source>
        <dbReference type="SAM" id="MobiDB-lite"/>
    </source>
</evidence>
<dbReference type="InterPro" id="IPR026201">
    <property type="entry name" value="Cep290"/>
</dbReference>
<feature type="coiled-coil region" evidence="8">
    <location>
        <begin position="1281"/>
        <end position="1383"/>
    </location>
</feature>
<gene>
    <name evidence="11" type="ORF">XELAEV_18017449mg</name>
</gene>
<feature type="coiled-coil region" evidence="8">
    <location>
        <begin position="59"/>
        <end position="234"/>
    </location>
</feature>
<evidence type="ECO:0000259" key="10">
    <source>
        <dbReference type="Pfam" id="PF16574"/>
    </source>
</evidence>
<dbReference type="GO" id="GO:1905515">
    <property type="term" value="P:non-motile cilium assembly"/>
    <property type="evidence" value="ECO:0007669"/>
    <property type="project" value="TreeGrafter"/>
</dbReference>
<feature type="coiled-coil region" evidence="8">
    <location>
        <begin position="1614"/>
        <end position="1738"/>
    </location>
</feature>
<comment type="subcellular location">
    <subcellularLocation>
        <location evidence="1">Cytoplasm</location>
        <location evidence="1">Cytoskeleton</location>
        <location evidence="1">Cilium basal body</location>
    </subcellularLocation>
    <subcellularLocation>
        <location evidence="2">Cytoplasm</location>
        <location evidence="2">Cytoskeleton</location>
        <location evidence="2">Microtubule organizing center</location>
        <location evidence="2">Centrosome</location>
    </subcellularLocation>
</comment>
<reference evidence="12" key="1">
    <citation type="journal article" date="2016" name="Nature">
        <title>Genome evolution in the allotetraploid frog Xenopus laevis.</title>
        <authorList>
            <person name="Session A.M."/>
            <person name="Uno Y."/>
            <person name="Kwon T."/>
            <person name="Chapman J.A."/>
            <person name="Toyoda A."/>
            <person name="Takahashi S."/>
            <person name="Fukui A."/>
            <person name="Hikosaka A."/>
            <person name="Suzuki A."/>
            <person name="Kondo M."/>
            <person name="van Heeringen S.J."/>
            <person name="Quigley I."/>
            <person name="Heinz S."/>
            <person name="Ogino H."/>
            <person name="Ochi H."/>
            <person name="Hellsten U."/>
            <person name="Lyons J.B."/>
            <person name="Simakov O."/>
            <person name="Putnam N."/>
            <person name="Stites J."/>
            <person name="Kuroki Y."/>
            <person name="Tanaka T."/>
            <person name="Michiue T."/>
            <person name="Watanabe M."/>
            <person name="Bogdanovic O."/>
            <person name="Lister R."/>
            <person name="Georgiou G."/>
            <person name="Paranjpe S.S."/>
            <person name="van Kruijsbergen I."/>
            <person name="Shu S."/>
            <person name="Carlson J."/>
            <person name="Kinoshita T."/>
            <person name="Ohta Y."/>
            <person name="Mawaribuchi S."/>
            <person name="Jenkins J."/>
            <person name="Grimwood J."/>
            <person name="Schmutz J."/>
            <person name="Mitros T."/>
            <person name="Mozaffari S.V."/>
            <person name="Suzuki Y."/>
            <person name="Haramoto Y."/>
            <person name="Yamamoto T.S."/>
            <person name="Takagi C."/>
            <person name="Heald R."/>
            <person name="Miller K."/>
            <person name="Haudenschild C."/>
            <person name="Kitzman J."/>
            <person name="Nakayama T."/>
            <person name="Izutsu Y."/>
            <person name="Robert J."/>
            <person name="Fortriede J."/>
            <person name="Burns K."/>
            <person name="Lotay V."/>
            <person name="Karimi K."/>
            <person name="Yasuoka Y."/>
            <person name="Dichmann D.S."/>
            <person name="Flajnik M.F."/>
            <person name="Houston D.W."/>
            <person name="Shendure J."/>
            <person name="DuPasquier L."/>
            <person name="Vize P.D."/>
            <person name="Zorn A.M."/>
            <person name="Ito M."/>
            <person name="Marcotte E.M."/>
            <person name="Wallingford J.B."/>
            <person name="Ito Y."/>
            <person name="Asashima M."/>
            <person name="Ueno N."/>
            <person name="Matsuda Y."/>
            <person name="Veenstra G.J."/>
            <person name="Fujiyama A."/>
            <person name="Harland R.M."/>
            <person name="Taira M."/>
            <person name="Rokhsar D.S."/>
        </authorList>
    </citation>
    <scope>NUCLEOTIDE SEQUENCE [LARGE SCALE GENOMIC DNA]</scope>
    <source>
        <strain evidence="12">J</strain>
    </source>
</reference>
<sequence length="2459" mass="286460">MPPSLDWGKLMKVDPDALPNQERIANEMQATISKVKSIDIKDEPNENLIQLFRISQSLMTLKAQEVQLLLEEAEKANEEQLKIENQLRNRVKRLENEIEMAQLSTGSRDSRFLREEIRQLEEQLRQSERELKDMANELEREKQVNEQLALRNEETDNENSKLRRENEQLRQDVIDYQRQIDSQRETLMARSRGQDLKSLLSQKNMELVKYLDEIQGLSEANEKLEVQNQELTKHLEYSVHEMEKMTDEYNKMKLMVQHSDGIMDRLRKEKEQHRLQVQELAEQLKAKNEEDDPVMRAVNAKVDEWKIILASKDDEISDYQKKIIDLREKIKIAQLDADKSSVLALQQALQEKDNQVKMLTEKLEQHTHEMESNTFHIEKLKLQFQTEKGVSGHIESKRAEELVGMLNILDKRVKESERIAKLAESDAREKDKDLVEALRRMREYESGVYGLVEAVAEINELKTQIKIRDQEIESSIKDINKLHLKLNDILDENEELKDRLGLDPKTAIDLTGFKNIKVLKEQQYRAENQVLSKEVESLEEERINLKKQIRKLAQEKGKRAACLGLIADDLNLSVDSPEDQKSKKKKLSSSIALDHSEGMNQHLSKQLSEKEQELERYKTITAELKSKLKEISEDKKHLEQIPKDIFQAIKDVEKDPTRNGEATIISVPSLERLVHAIESRNADGIVDIGVHLKAQVDQLIGRNEELRQELKESRKEGINISCALEKAIEKISHLENELEILRQLEGADIIFKPINLPEGMSPTSTNVLSSLNEYILHLLQEVESKEQSVIKFEEALEEYKRKFAVIRHQHGLLYKEYMSEQESWQEELKKRKEENAKLESQKEMDMVQIKEYTNLLDALKMDPDEMKTLVAENSRKMTVLRVNEKLLTRRYTTLLEMEQHLRKENGKLKNDISDMEAAVAERIGYLQRYKEIAAFKIASIQTALDDSVPLSELETANKQYNELTSKYRDMLQKDNLLVQRTANMEHLEYENASLRSQIAFYSKELEITKEKCNTLEQALEHINSLDGNPVMDKASKAITNNEIVSISKKITMLEMKELNERQRAEHSQKMYEHLRTTLNQIEERNFELETKFAELTKINLEAQKVEQALRDDLANSISKAVSNADRKRILELEKTEAELKVEMSKLRNVSDIAKMQVSALESRQQSREKEVESLRKQILDYQDQSDEKALIAKLHQQIVALQISESIAVGKLEAATAKLHKMEAYNLRLEQKIDDKEQTLYYARMEGRNRAKHLRQTVHCLRRQFSGALPLAQQEKFSKTMMQLQNDKLKTIHEMERVQQERREAENRSVELELKLKGLEDLIGTLKDARGAQKVTEWHRKMEALRLQDLKLSRELSQKKEEIKYLNNIISEQERTISILEEELVQQGKFHEERQMTWDQREVELERQLDMYEHQQNEVLSAAHKFEEATGEVPDSSLPVPEQLEIALRKIKEHVRAVVETKSVCKTLEEKLKEKDALLRTAEHNVLSRDRVINELRLQLPATAAQEKLLSNLNQIKEDSEQHQALKVAHQTVANMQARLNQKEEILKKYQHLLAKAREEQEEVTKKHAEDLKLLHQKLDFYSDTSINKFKEAAKEFMKKPSLQIPSSANVIRFAEMEQTVAEQENSLASLSNKLRAAASELEKQKQITIAKVNEFEICKARFEEKHTVEIKKLKNECEDVRARLVETEKEVNYLNTELEAQKEANTRAPTTTMKNLVERLKNQVALKEKQQQALSKALLTLRAEMTSQAEQHIIAAAAQKEENINVQQIVDKETKDLKARIEKLNEQQLKLKEALKNSKSRENTLMEEAENLNQDLRGKQKALNKLQKDKDEMEHNNEELKKRLKDLANSFQGKADLHNKQNISEELQRRIKKLEAELAKKSEEAERRPARDRDDKSSKEEIVRWEESKKWQIKIEGMRSKLKDKEKEIDSLAKQLTTLKDLYSKGEQEKLILQKKLKSRGVTVDQVVGARTAESEREVEELKKKNQELENEIQHMKTKQALPRDSVIDDLHLKNRFLQEKLQALERQHSQENMSRPSTSGLGSDDQTRELEKENLRLTSENVELQFHLEQANKDLPRLKDQIENFKEMCDLLKKEKIEAERKVASARGSGRSGKTVPELEKTIALMKRVVERVQKENEELKKAPGIVSNEKLTNLEMDNEKLKLEIEKLQLHVGGQLSIRYEAKTKGIEKLIAENDRLRKELKTETETSEKLRIAKRNLEVIKEKLAKDLEEARMSLAERRGPQVEGTHGKAWKSTVLSKMSEAKIKEMESELKKKNESIVDLKKLLKEAAEHEQKTEKIVESLKDENEFLKNFPEEATTEEGLAREFQILRLANMRLQNEKAELEHQLEVFRQKIGVSRHEDYNSLMDSKHDKLMEEVVHLQTNIKTSDLEKQQLREEIKNLKKELQNFDPTFFEEIEDLKYNYNEEVKKNIILEEKLKALSEQFGVHIDFPAVNE</sequence>
<accession>A0A974DDN2</accession>
<dbReference type="GO" id="GO:0043010">
    <property type="term" value="P:camera-type eye development"/>
    <property type="evidence" value="ECO:0007669"/>
    <property type="project" value="TreeGrafter"/>
</dbReference>
<feature type="coiled-coil region" evidence="8">
    <location>
        <begin position="1526"/>
        <end position="1567"/>
    </location>
</feature>
<feature type="coiled-coil region" evidence="8">
    <location>
        <begin position="2381"/>
        <end position="2447"/>
    </location>
</feature>
<keyword evidence="6" id="KW-0206">Cytoskeleton</keyword>
<dbReference type="GO" id="GO:0035869">
    <property type="term" value="C:ciliary transition zone"/>
    <property type="evidence" value="ECO:0007669"/>
    <property type="project" value="TreeGrafter"/>
</dbReference>
<feature type="coiled-coil region" evidence="8">
    <location>
        <begin position="1909"/>
        <end position="1943"/>
    </location>
</feature>
<dbReference type="InterPro" id="IPR032321">
    <property type="entry name" value="Cep209_CC5"/>
</dbReference>
<feature type="region of interest" description="Disordered" evidence="9">
    <location>
        <begin position="574"/>
        <end position="610"/>
    </location>
</feature>
<feature type="coiled-coil region" evidence="8">
    <location>
        <begin position="263"/>
        <end position="369"/>
    </location>
</feature>
<dbReference type="PANTHER" id="PTHR18879:SF20">
    <property type="entry name" value="CENTROSOMAL PROTEIN OF 290 KDA"/>
    <property type="match status" value="1"/>
</dbReference>
<dbReference type="OMA" id="RIEMQQR"/>
<feature type="domain" description="Centrosomal protein of 290kDa coiled-coil region" evidence="10">
    <location>
        <begin position="1280"/>
        <end position="1407"/>
    </location>
</feature>
<feature type="coiled-coil region" evidence="8">
    <location>
        <begin position="1064"/>
        <end position="1098"/>
    </location>
</feature>
<dbReference type="Pfam" id="PF16574">
    <property type="entry name" value="CEP209_CC5"/>
    <property type="match status" value="1"/>
</dbReference>
<evidence type="ECO:0000256" key="5">
    <source>
        <dbReference type="ARBA" id="ARBA00023054"/>
    </source>
</evidence>
<evidence type="ECO:0000313" key="11">
    <source>
        <dbReference type="EMBL" id="OCT88821.1"/>
    </source>
</evidence>
<dbReference type="EMBL" id="CM004470">
    <property type="protein sequence ID" value="OCT88821.1"/>
    <property type="molecule type" value="Genomic_DNA"/>
</dbReference>
<evidence type="ECO:0000256" key="7">
    <source>
        <dbReference type="ARBA" id="ARBA00023273"/>
    </source>
</evidence>
<evidence type="ECO:0000256" key="6">
    <source>
        <dbReference type="ARBA" id="ARBA00023212"/>
    </source>
</evidence>
<feature type="region of interest" description="Disordered" evidence="9">
    <location>
        <begin position="2028"/>
        <end position="2050"/>
    </location>
</feature>
<feature type="coiled-coil region" evidence="8">
    <location>
        <begin position="479"/>
        <end position="558"/>
    </location>
</feature>
<keyword evidence="3" id="KW-0963">Cytoplasm</keyword>
<feature type="coiled-coil region" evidence="8">
    <location>
        <begin position="1129"/>
        <end position="1184"/>
    </location>
</feature>
<keyword evidence="7" id="KW-0966">Cell projection</keyword>
<evidence type="ECO:0000313" key="12">
    <source>
        <dbReference type="Proteomes" id="UP000694892"/>
    </source>
</evidence>